<dbReference type="Gene3D" id="2.60.40.420">
    <property type="entry name" value="Cupredoxins - blue copper proteins"/>
    <property type="match status" value="1"/>
</dbReference>
<dbReference type="SUPFAM" id="SSF49503">
    <property type="entry name" value="Cupredoxins"/>
    <property type="match status" value="1"/>
</dbReference>
<accession>A0A9P4NYI9</accession>
<dbReference type="PANTHER" id="PTHR34883">
    <property type="entry name" value="SERINE-RICH PROTEIN, PUTATIVE-RELATED-RELATED"/>
    <property type="match status" value="1"/>
</dbReference>
<dbReference type="InterPro" id="IPR052953">
    <property type="entry name" value="Ser-rich/MCO-related"/>
</dbReference>
<dbReference type="Proteomes" id="UP000800235">
    <property type="component" value="Unassembled WGS sequence"/>
</dbReference>
<dbReference type="AlphaFoldDB" id="A0A9P4NYI9"/>
<sequence length="86" mass="9242">FKPASTVAAKGDILEFHFLPRMHNAVQGSFDKACNPLAGGFYSGDMRVPTGEGNVTFSVEVKDDKPIWFYCSVGSHCQDGMGGVVN</sequence>
<gene>
    <name evidence="1" type="ORF">EJ08DRAFT_569918</name>
</gene>
<evidence type="ECO:0000313" key="1">
    <source>
        <dbReference type="EMBL" id="KAF2433623.1"/>
    </source>
</evidence>
<dbReference type="InterPro" id="IPR008972">
    <property type="entry name" value="Cupredoxin"/>
</dbReference>
<proteinExistence type="predicted"/>
<name>A0A9P4NYI9_9PEZI</name>
<dbReference type="CDD" id="cd00920">
    <property type="entry name" value="Cupredoxin"/>
    <property type="match status" value="1"/>
</dbReference>
<feature type="non-terminal residue" evidence="1">
    <location>
        <position position="1"/>
    </location>
</feature>
<dbReference type="PANTHER" id="PTHR34883:SF15">
    <property type="entry name" value="EXTRACELLULAR SERINE-RICH PROTEIN"/>
    <property type="match status" value="1"/>
</dbReference>
<organism evidence="1 2">
    <name type="scientific">Tothia fuscella</name>
    <dbReference type="NCBI Taxonomy" id="1048955"/>
    <lineage>
        <taxon>Eukaryota</taxon>
        <taxon>Fungi</taxon>
        <taxon>Dikarya</taxon>
        <taxon>Ascomycota</taxon>
        <taxon>Pezizomycotina</taxon>
        <taxon>Dothideomycetes</taxon>
        <taxon>Pleosporomycetidae</taxon>
        <taxon>Venturiales</taxon>
        <taxon>Cylindrosympodiaceae</taxon>
        <taxon>Tothia</taxon>
    </lineage>
</organism>
<dbReference type="EMBL" id="MU007020">
    <property type="protein sequence ID" value="KAF2433623.1"/>
    <property type="molecule type" value="Genomic_DNA"/>
</dbReference>
<feature type="non-terminal residue" evidence="1">
    <location>
        <position position="86"/>
    </location>
</feature>
<reference evidence="1" key="1">
    <citation type="journal article" date="2020" name="Stud. Mycol.">
        <title>101 Dothideomycetes genomes: a test case for predicting lifestyles and emergence of pathogens.</title>
        <authorList>
            <person name="Haridas S."/>
            <person name="Albert R."/>
            <person name="Binder M."/>
            <person name="Bloem J."/>
            <person name="Labutti K."/>
            <person name="Salamov A."/>
            <person name="Andreopoulos B."/>
            <person name="Baker S."/>
            <person name="Barry K."/>
            <person name="Bills G."/>
            <person name="Bluhm B."/>
            <person name="Cannon C."/>
            <person name="Castanera R."/>
            <person name="Culley D."/>
            <person name="Daum C."/>
            <person name="Ezra D."/>
            <person name="Gonzalez J."/>
            <person name="Henrissat B."/>
            <person name="Kuo A."/>
            <person name="Liang C."/>
            <person name="Lipzen A."/>
            <person name="Lutzoni F."/>
            <person name="Magnuson J."/>
            <person name="Mondo S."/>
            <person name="Nolan M."/>
            <person name="Ohm R."/>
            <person name="Pangilinan J."/>
            <person name="Park H.-J."/>
            <person name="Ramirez L."/>
            <person name="Alfaro M."/>
            <person name="Sun H."/>
            <person name="Tritt A."/>
            <person name="Yoshinaga Y."/>
            <person name="Zwiers L.-H."/>
            <person name="Turgeon B."/>
            <person name="Goodwin S."/>
            <person name="Spatafora J."/>
            <person name="Crous P."/>
            <person name="Grigoriev I."/>
        </authorList>
    </citation>
    <scope>NUCLEOTIDE SEQUENCE</scope>
    <source>
        <strain evidence="1">CBS 130266</strain>
    </source>
</reference>
<keyword evidence="2" id="KW-1185">Reference proteome</keyword>
<dbReference type="OrthoDB" id="2331100at2759"/>
<evidence type="ECO:0000313" key="2">
    <source>
        <dbReference type="Proteomes" id="UP000800235"/>
    </source>
</evidence>
<comment type="caution">
    <text evidence="1">The sequence shown here is derived from an EMBL/GenBank/DDBJ whole genome shotgun (WGS) entry which is preliminary data.</text>
</comment>
<protein>
    <submittedName>
        <fullName evidence="1">Uncharacterized protein</fullName>
    </submittedName>
</protein>